<organism evidence="2 3">
    <name type="scientific">Lacihabitans soyangensis</name>
    <dbReference type="NCBI Taxonomy" id="869394"/>
    <lineage>
        <taxon>Bacteria</taxon>
        <taxon>Pseudomonadati</taxon>
        <taxon>Bacteroidota</taxon>
        <taxon>Cytophagia</taxon>
        <taxon>Cytophagales</taxon>
        <taxon>Leadbetterellaceae</taxon>
        <taxon>Lacihabitans</taxon>
    </lineage>
</organism>
<dbReference type="EMBL" id="RJUF01000174">
    <property type="protein sequence ID" value="MCP9764547.1"/>
    <property type="molecule type" value="Genomic_DNA"/>
</dbReference>
<keyword evidence="1" id="KW-0812">Transmembrane</keyword>
<dbReference type="RefSeq" id="WP_255038240.1">
    <property type="nucleotide sequence ID" value="NZ_RJUF01000174.1"/>
</dbReference>
<evidence type="ECO:0000313" key="2">
    <source>
        <dbReference type="EMBL" id="MCP9764547.1"/>
    </source>
</evidence>
<feature type="transmembrane region" description="Helical" evidence="1">
    <location>
        <begin position="392"/>
        <end position="412"/>
    </location>
</feature>
<keyword evidence="1" id="KW-0472">Membrane</keyword>
<feature type="transmembrane region" description="Helical" evidence="1">
    <location>
        <begin position="220"/>
        <end position="237"/>
    </location>
</feature>
<evidence type="ECO:0008006" key="4">
    <source>
        <dbReference type="Google" id="ProtNLM"/>
    </source>
</evidence>
<feature type="transmembrane region" description="Helical" evidence="1">
    <location>
        <begin position="197"/>
        <end position="214"/>
    </location>
</feature>
<feature type="transmembrane region" description="Helical" evidence="1">
    <location>
        <begin position="360"/>
        <end position="380"/>
    </location>
</feature>
<feature type="transmembrane region" description="Helical" evidence="1">
    <location>
        <begin position="100"/>
        <end position="119"/>
    </location>
</feature>
<dbReference type="PANTHER" id="PTHR37422">
    <property type="entry name" value="TEICHURONIC ACID BIOSYNTHESIS PROTEIN TUAE"/>
    <property type="match status" value="1"/>
</dbReference>
<sequence length="429" mass="49526">MKYLLNKFLANRDGLAVATFLAGLPFIYFLRDGIKLAPANTFFAIFLLFFPYVLSFLFKDLRTFDMPNKVGITMLSIFILIGFSYFLLRDRYTAVNGTREFLNFILIFILFFATLFLRRESLNETFFYFVIFLSILGAVSLIYFTFTNPLYQFGQRASIALDEKGATGGNPHINSRGAFYGLVASVLVLKYHQRFKIGFIIPLLTILLLFVVLFLTQTMLAILSAFIFLSLFFYFNYSLRQIGSTIKFLFSKWYVLLALTLGIVKGISSLDKDSDFITPITKYTTYRFNNILNSLAGNEGGKKAKVKGDDSANTRIMLVGKVFERFEKNLEKGKVRYVLFGNGYQSLYVDVPHMEVLDSYGIFIFIFYSVMFFYLVKIAWREIRNPESMGTEFIAYAFIYYFVANFVAGVVIDYTRLGMYILLVRFVRK</sequence>
<name>A0AAE3H4X5_9BACT</name>
<dbReference type="PANTHER" id="PTHR37422:SF13">
    <property type="entry name" value="LIPOPOLYSACCHARIDE BIOSYNTHESIS PROTEIN PA4999-RELATED"/>
    <property type="match status" value="1"/>
</dbReference>
<feature type="transmembrane region" description="Helical" evidence="1">
    <location>
        <begin position="14"/>
        <end position="30"/>
    </location>
</feature>
<feature type="transmembrane region" description="Helical" evidence="1">
    <location>
        <begin position="125"/>
        <end position="146"/>
    </location>
</feature>
<feature type="transmembrane region" description="Helical" evidence="1">
    <location>
        <begin position="42"/>
        <end position="58"/>
    </location>
</feature>
<protein>
    <recommendedName>
        <fullName evidence="4">O-antigen ligase domain-containing protein</fullName>
    </recommendedName>
</protein>
<proteinExistence type="predicted"/>
<comment type="caution">
    <text evidence="2">The sequence shown here is derived from an EMBL/GenBank/DDBJ whole genome shotgun (WGS) entry which is preliminary data.</text>
</comment>
<accession>A0AAE3H4X5</accession>
<dbReference type="Proteomes" id="UP001204144">
    <property type="component" value="Unassembled WGS sequence"/>
</dbReference>
<feature type="transmembrane region" description="Helical" evidence="1">
    <location>
        <begin position="70"/>
        <end position="88"/>
    </location>
</feature>
<evidence type="ECO:0000313" key="3">
    <source>
        <dbReference type="Proteomes" id="UP001204144"/>
    </source>
</evidence>
<gene>
    <name evidence="2" type="ORF">EGI31_16525</name>
</gene>
<feature type="transmembrane region" description="Helical" evidence="1">
    <location>
        <begin position="249"/>
        <end position="268"/>
    </location>
</feature>
<reference evidence="2 3" key="1">
    <citation type="submission" date="2018-11" db="EMBL/GenBank/DDBJ databases">
        <title>Novel bacteria species description.</title>
        <authorList>
            <person name="Han J.-H."/>
        </authorList>
    </citation>
    <scope>NUCLEOTIDE SEQUENCE [LARGE SCALE GENOMIC DNA]</scope>
    <source>
        <strain evidence="2 3">KCTC23259</strain>
    </source>
</reference>
<dbReference type="AlphaFoldDB" id="A0AAE3H4X5"/>
<dbReference type="InterPro" id="IPR051533">
    <property type="entry name" value="WaaL-like"/>
</dbReference>
<keyword evidence="3" id="KW-1185">Reference proteome</keyword>
<evidence type="ECO:0000256" key="1">
    <source>
        <dbReference type="SAM" id="Phobius"/>
    </source>
</evidence>
<keyword evidence="1" id="KW-1133">Transmembrane helix</keyword>